<dbReference type="AlphaFoldDB" id="A0A2S5VXE5"/>
<feature type="transmembrane region" description="Helical" evidence="1">
    <location>
        <begin position="74"/>
        <end position="94"/>
    </location>
</feature>
<evidence type="ECO:0000313" key="3">
    <source>
        <dbReference type="Proteomes" id="UP000239241"/>
    </source>
</evidence>
<organism evidence="2 3">
    <name type="scientific">Clavibacter michiganensis</name>
    <dbReference type="NCBI Taxonomy" id="28447"/>
    <lineage>
        <taxon>Bacteria</taxon>
        <taxon>Bacillati</taxon>
        <taxon>Actinomycetota</taxon>
        <taxon>Actinomycetes</taxon>
        <taxon>Micrococcales</taxon>
        <taxon>Microbacteriaceae</taxon>
        <taxon>Clavibacter</taxon>
    </lineage>
</organism>
<accession>A0A2S5VXE5</accession>
<protein>
    <submittedName>
        <fullName evidence="2">Uncharacterized protein</fullName>
    </submittedName>
</protein>
<comment type="caution">
    <text evidence="2">The sequence shown here is derived from an EMBL/GenBank/DDBJ whole genome shotgun (WGS) entry which is preliminary data.</text>
</comment>
<feature type="transmembrane region" description="Helical" evidence="1">
    <location>
        <begin position="37"/>
        <end position="62"/>
    </location>
</feature>
<sequence length="99" mass="9948">MSWVALASAGVAGVMLWVADAVWYGIPESGGPGVSLLFIGGWSLLTCAAFVAVGVLVHLVVSALRRRGGAPLEFVLPAATIVLIAVILLAHPLAGSASA</sequence>
<reference evidence="2 3" key="1">
    <citation type="submission" date="2018-02" db="EMBL/GenBank/DDBJ databases">
        <title>Bacteriophage NCPPB3778 and a type I-E CRISPR drive the evolution of the US Biological Select Agent, Rathayibacter toxicus.</title>
        <authorList>
            <person name="Davis E.W.II."/>
            <person name="Tabima J.F."/>
            <person name="Weisberg A.J."/>
            <person name="Lopes L.D."/>
            <person name="Wiseman M.S."/>
            <person name="Wiseman M.S."/>
            <person name="Pupko T."/>
            <person name="Belcher M.S."/>
            <person name="Sechler A.J."/>
            <person name="Tancos M.A."/>
            <person name="Schroeder B.K."/>
            <person name="Murray T.D."/>
            <person name="Luster D.G."/>
            <person name="Schneider W.L."/>
            <person name="Rogers E."/>
            <person name="Andreote F.D."/>
            <person name="Grunwald N.J."/>
            <person name="Putnam M.L."/>
            <person name="Chang J.H."/>
        </authorList>
    </citation>
    <scope>NUCLEOTIDE SEQUENCE [LARGE SCALE GENOMIC DNA]</scope>
    <source>
        <strain evidence="2 3">AY1B3</strain>
    </source>
</reference>
<evidence type="ECO:0000313" key="2">
    <source>
        <dbReference type="EMBL" id="PPF70978.1"/>
    </source>
</evidence>
<evidence type="ECO:0000256" key="1">
    <source>
        <dbReference type="SAM" id="Phobius"/>
    </source>
</evidence>
<gene>
    <name evidence="2" type="ORF">C5E16_01640</name>
</gene>
<proteinExistence type="predicted"/>
<keyword evidence="1" id="KW-1133">Transmembrane helix</keyword>
<dbReference type="Proteomes" id="UP000239241">
    <property type="component" value="Unassembled WGS sequence"/>
</dbReference>
<keyword evidence="1" id="KW-0812">Transmembrane</keyword>
<keyword evidence="1" id="KW-0472">Membrane</keyword>
<dbReference type="EMBL" id="PSXY01000002">
    <property type="protein sequence ID" value="PPF70978.1"/>
    <property type="molecule type" value="Genomic_DNA"/>
</dbReference>
<name>A0A2S5VXE5_9MICO</name>